<name>A0A2P4XL28_9STRA</name>
<organism evidence="4 5">
    <name type="scientific">Phytophthora palmivora</name>
    <dbReference type="NCBI Taxonomy" id="4796"/>
    <lineage>
        <taxon>Eukaryota</taxon>
        <taxon>Sar</taxon>
        <taxon>Stramenopiles</taxon>
        <taxon>Oomycota</taxon>
        <taxon>Peronosporomycetes</taxon>
        <taxon>Peronosporales</taxon>
        <taxon>Peronosporaceae</taxon>
        <taxon>Phytophthora</taxon>
    </lineage>
</organism>
<dbReference type="PROSITE" id="PS50088">
    <property type="entry name" value="ANK_REPEAT"/>
    <property type="match status" value="4"/>
</dbReference>
<keyword evidence="1" id="KW-0677">Repeat</keyword>
<evidence type="ECO:0000313" key="4">
    <source>
        <dbReference type="EMBL" id="POM66247.1"/>
    </source>
</evidence>
<feature type="repeat" description="ANK" evidence="3">
    <location>
        <begin position="250"/>
        <end position="272"/>
    </location>
</feature>
<dbReference type="AlphaFoldDB" id="A0A2P4XL28"/>
<dbReference type="SUPFAM" id="SSF48403">
    <property type="entry name" value="Ankyrin repeat"/>
    <property type="match status" value="2"/>
</dbReference>
<dbReference type="Pfam" id="PF12796">
    <property type="entry name" value="Ank_2"/>
    <property type="match status" value="2"/>
</dbReference>
<keyword evidence="5" id="KW-1185">Reference proteome</keyword>
<dbReference type="InterPro" id="IPR036770">
    <property type="entry name" value="Ankyrin_rpt-contain_sf"/>
</dbReference>
<protein>
    <submittedName>
        <fullName evidence="4">Uncharacterized protein</fullName>
    </submittedName>
</protein>
<keyword evidence="2 3" id="KW-0040">ANK repeat</keyword>
<feature type="repeat" description="ANK" evidence="3">
    <location>
        <begin position="75"/>
        <end position="114"/>
    </location>
</feature>
<gene>
    <name evidence="4" type="ORF">PHPALM_17925</name>
</gene>
<dbReference type="SMART" id="SM00248">
    <property type="entry name" value="ANK"/>
    <property type="match status" value="7"/>
</dbReference>
<sequence length="522" mass="58132">MAEVHSTWRTAGANGDVVTMRLLKSRFPEWLDLQRVNVSLTQHSTFIQDVIPNLCHDAADSTSSCSWSDFDLDTLGASALHTSCRDELQESVTLVISIIKLLLRFGASIDAQDQNGRTALHCSTSDDAFEVAKYLVDANAKIDARDQDGKTPLHYCIEEGGLLVTNLLLSCCASIDVVNKNGVSPLLLVVQRADVTVLQLFLNYHQWVVTPPRLEFSSTVMMLAVDNNVEVVVQFMVDNRYASVDIRNSRGETPLHRAILRHNRSLIGLLLELDTTGGSIVATTTEEDQTPLHYAALYGSSREVEALLLHLANMVNNVQRFTDTNLLNAVDREGATCLYDAGVAVTFTRGYSTQLGVVAASRWDRDTKVQLLLDHGARLFSVGYLIRELTPDNSSRLVLPAQVKQCLQNYLLESKDYDYSRDREYEDPRLGRVRSIEMESFTELCVQWISSVVYAGPSATLLVILTSAGYGQETLPLLLDLPIRRDAFGAWLRRLEKLARCHGGHALLLQLHNELLQAWNSL</sequence>
<feature type="repeat" description="ANK" evidence="3">
    <location>
        <begin position="115"/>
        <end position="147"/>
    </location>
</feature>
<reference evidence="4 5" key="1">
    <citation type="journal article" date="2017" name="Genome Biol. Evol.">
        <title>Phytophthora megakarya and P. palmivora, closely related causal agents of cacao black pod rot, underwent increases in genome sizes and gene numbers by different mechanisms.</title>
        <authorList>
            <person name="Ali S.S."/>
            <person name="Shao J."/>
            <person name="Lary D.J."/>
            <person name="Kronmiller B."/>
            <person name="Shen D."/>
            <person name="Strem M.D."/>
            <person name="Amoako-Attah I."/>
            <person name="Akrofi A.Y."/>
            <person name="Begoude B.A."/>
            <person name="Ten Hoopen G.M."/>
            <person name="Coulibaly K."/>
            <person name="Kebe B.I."/>
            <person name="Melnick R.L."/>
            <person name="Guiltinan M.J."/>
            <person name="Tyler B.M."/>
            <person name="Meinhardt L.W."/>
            <person name="Bailey B.A."/>
        </authorList>
    </citation>
    <scope>NUCLEOTIDE SEQUENCE [LARGE SCALE GENOMIC DNA]</scope>
    <source>
        <strain evidence="5">sbr112.9</strain>
    </source>
</reference>
<dbReference type="OrthoDB" id="7464126at2759"/>
<evidence type="ECO:0000256" key="1">
    <source>
        <dbReference type="ARBA" id="ARBA00022737"/>
    </source>
</evidence>
<dbReference type="PANTHER" id="PTHR24123:SF33">
    <property type="entry name" value="PROTEIN HOS4"/>
    <property type="match status" value="1"/>
</dbReference>
<dbReference type="InterPro" id="IPR051165">
    <property type="entry name" value="Multifunctional_ANK_Repeat"/>
</dbReference>
<comment type="caution">
    <text evidence="4">The sequence shown here is derived from an EMBL/GenBank/DDBJ whole genome shotgun (WGS) entry which is preliminary data.</text>
</comment>
<dbReference type="Pfam" id="PF00023">
    <property type="entry name" value="Ank"/>
    <property type="match status" value="1"/>
</dbReference>
<dbReference type="InterPro" id="IPR002110">
    <property type="entry name" value="Ankyrin_rpt"/>
</dbReference>
<feature type="repeat" description="ANK" evidence="3">
    <location>
        <begin position="148"/>
        <end position="180"/>
    </location>
</feature>
<evidence type="ECO:0000256" key="2">
    <source>
        <dbReference type="ARBA" id="ARBA00023043"/>
    </source>
</evidence>
<evidence type="ECO:0000313" key="5">
    <source>
        <dbReference type="Proteomes" id="UP000237271"/>
    </source>
</evidence>
<accession>A0A2P4XL28</accession>
<evidence type="ECO:0000256" key="3">
    <source>
        <dbReference type="PROSITE-ProRule" id="PRU00023"/>
    </source>
</evidence>
<dbReference type="PANTHER" id="PTHR24123">
    <property type="entry name" value="ANKYRIN REPEAT-CONTAINING"/>
    <property type="match status" value="1"/>
</dbReference>
<dbReference type="EMBL" id="NCKW01009684">
    <property type="protein sequence ID" value="POM66247.1"/>
    <property type="molecule type" value="Genomic_DNA"/>
</dbReference>
<dbReference type="PROSITE" id="PS50297">
    <property type="entry name" value="ANK_REP_REGION"/>
    <property type="match status" value="3"/>
</dbReference>
<dbReference type="Proteomes" id="UP000237271">
    <property type="component" value="Unassembled WGS sequence"/>
</dbReference>
<dbReference type="Gene3D" id="1.25.40.20">
    <property type="entry name" value="Ankyrin repeat-containing domain"/>
    <property type="match status" value="2"/>
</dbReference>
<proteinExistence type="predicted"/>